<dbReference type="AlphaFoldDB" id="A0A5C2SGK7"/>
<dbReference type="Proteomes" id="UP000313359">
    <property type="component" value="Unassembled WGS sequence"/>
</dbReference>
<dbReference type="EMBL" id="ML122258">
    <property type="protein sequence ID" value="RPD62880.1"/>
    <property type="molecule type" value="Genomic_DNA"/>
</dbReference>
<evidence type="ECO:0000313" key="2">
    <source>
        <dbReference type="Proteomes" id="UP000313359"/>
    </source>
</evidence>
<accession>A0A5C2SGK7</accession>
<sequence length="585" mass="65873">MDISRIPDEERALFSGLTPAETRELAAKMQQDDETQIAALHERIMSLREHALAMKRVYNSAALIHAKLPVEILNAIFRMAGPWTSSRTAIGLTHVCHAWRTIIHGDPAFYVDLLDPPVGTRVFGRSKRRAEHSFTILDALSRSAPMRFNLTIDGDFIPMISSPAAAPHISRIRRLHLDYLGDDRRGMGPLFDLRLPSLEELELQILCRKFIFPGRRFASLSAECFPRLRILQTTCVYLAALLVVPSLRQLSIIPVEDEEESADEPQECWHLRSQADLFTMLEKTPLLEHLELHGCLPSTSPSPKPSPSPLLEKLKTFRLFDTTDHVRSLLEGLKLPDKVFMFVSTSDSHYDVLSEFLPITNRLAPLSSIDQMELHVHPPALPPVPLFVWGSKRDGDGRIPWPRLSVISATELSTESRPHLDLLRLFKGFAPLGSPSTLVNLKVTICKDLQRGQSVAWVWLLGHFTNLTGFWLVIHSSTDFFSAIAQENVGSQLSHLEVTLDGVHDDEGWVAEHEAMISTLELRASQGLRLDSFVYQQQIEGRLNEPPLLAPYEKRLRAVTVTGVSVLTMHFVDECLLNDMFLRGV</sequence>
<protein>
    <recommendedName>
        <fullName evidence="3">F-box domain-containing protein</fullName>
    </recommendedName>
</protein>
<evidence type="ECO:0008006" key="3">
    <source>
        <dbReference type="Google" id="ProtNLM"/>
    </source>
</evidence>
<reference evidence="1" key="1">
    <citation type="journal article" date="2018" name="Genome Biol. Evol.">
        <title>Genomics and development of Lentinus tigrinus, a white-rot wood-decaying mushroom with dimorphic fruiting bodies.</title>
        <authorList>
            <person name="Wu B."/>
            <person name="Xu Z."/>
            <person name="Knudson A."/>
            <person name="Carlson A."/>
            <person name="Chen N."/>
            <person name="Kovaka S."/>
            <person name="LaButti K."/>
            <person name="Lipzen A."/>
            <person name="Pennachio C."/>
            <person name="Riley R."/>
            <person name="Schakwitz W."/>
            <person name="Umezawa K."/>
            <person name="Ohm R.A."/>
            <person name="Grigoriev I.V."/>
            <person name="Nagy L.G."/>
            <person name="Gibbons J."/>
            <person name="Hibbett D."/>
        </authorList>
    </citation>
    <scope>NUCLEOTIDE SEQUENCE [LARGE SCALE GENOMIC DNA]</scope>
    <source>
        <strain evidence="1">ALCF2SS1-6</strain>
    </source>
</reference>
<proteinExistence type="predicted"/>
<name>A0A5C2SGK7_9APHY</name>
<evidence type="ECO:0000313" key="1">
    <source>
        <dbReference type="EMBL" id="RPD62880.1"/>
    </source>
</evidence>
<gene>
    <name evidence="1" type="ORF">L227DRAFT_651757</name>
</gene>
<organism evidence="1 2">
    <name type="scientific">Lentinus tigrinus ALCF2SS1-6</name>
    <dbReference type="NCBI Taxonomy" id="1328759"/>
    <lineage>
        <taxon>Eukaryota</taxon>
        <taxon>Fungi</taxon>
        <taxon>Dikarya</taxon>
        <taxon>Basidiomycota</taxon>
        <taxon>Agaricomycotina</taxon>
        <taxon>Agaricomycetes</taxon>
        <taxon>Polyporales</taxon>
        <taxon>Polyporaceae</taxon>
        <taxon>Lentinus</taxon>
    </lineage>
</organism>
<keyword evidence="2" id="KW-1185">Reference proteome</keyword>
<dbReference type="OrthoDB" id="3172239at2759"/>